<dbReference type="Pfam" id="PF01370">
    <property type="entry name" value="Epimerase"/>
    <property type="match status" value="1"/>
</dbReference>
<proteinExistence type="inferred from homology"/>
<reference evidence="3 4" key="1">
    <citation type="submission" date="2020-08" db="EMBL/GenBank/DDBJ databases">
        <title>Genomic Encyclopedia of Type Strains, Phase III (KMG-III): the genomes of soil and plant-associated and newly described type strains.</title>
        <authorList>
            <person name="Whitman W."/>
        </authorList>
    </citation>
    <scope>NUCLEOTIDE SEQUENCE [LARGE SCALE GENOMIC DNA]</scope>
    <source>
        <strain evidence="3 4">CECT 3265</strain>
    </source>
</reference>
<evidence type="ECO:0000313" key="3">
    <source>
        <dbReference type="EMBL" id="MBB4885309.1"/>
    </source>
</evidence>
<dbReference type="SUPFAM" id="SSF51735">
    <property type="entry name" value="NAD(P)-binding Rossmann-fold domains"/>
    <property type="match status" value="1"/>
</dbReference>
<dbReference type="PANTHER" id="PTHR43000">
    <property type="entry name" value="DTDP-D-GLUCOSE 4,6-DEHYDRATASE-RELATED"/>
    <property type="match status" value="1"/>
</dbReference>
<name>A0A7W7L7Y9_STRNE</name>
<accession>A0A7W7L7Y9</accession>
<dbReference type="RefSeq" id="WP_184731716.1">
    <property type="nucleotide sequence ID" value="NZ_BMRW01000006.1"/>
</dbReference>
<dbReference type="Gene3D" id="3.40.50.720">
    <property type="entry name" value="NAD(P)-binding Rossmann-like Domain"/>
    <property type="match status" value="1"/>
</dbReference>
<dbReference type="InterPro" id="IPR036291">
    <property type="entry name" value="NAD(P)-bd_dom_sf"/>
</dbReference>
<dbReference type="AlphaFoldDB" id="A0A7W7L7Y9"/>
<dbReference type="EMBL" id="JACHJG010000002">
    <property type="protein sequence ID" value="MBB4885309.1"/>
    <property type="molecule type" value="Genomic_DNA"/>
</dbReference>
<comment type="similarity">
    <text evidence="1">Belongs to the NAD(P)-dependent epimerase/dehydratase family.</text>
</comment>
<feature type="domain" description="NAD-dependent epimerase/dehydratase" evidence="2">
    <location>
        <begin position="3"/>
        <end position="220"/>
    </location>
</feature>
<evidence type="ECO:0000256" key="1">
    <source>
        <dbReference type="ARBA" id="ARBA00007637"/>
    </source>
</evidence>
<comment type="caution">
    <text evidence="3">The sequence shown here is derived from an EMBL/GenBank/DDBJ whole genome shotgun (WGS) entry which is preliminary data.</text>
</comment>
<keyword evidence="4" id="KW-1185">Reference proteome</keyword>
<protein>
    <submittedName>
        <fullName evidence="3">Nucleoside-diphosphate-sugar epimerase</fullName>
    </submittedName>
</protein>
<organism evidence="3 4">
    <name type="scientific">Streptomyces netropsis</name>
    <name type="common">Streptoverticillium netropsis</name>
    <dbReference type="NCBI Taxonomy" id="55404"/>
    <lineage>
        <taxon>Bacteria</taxon>
        <taxon>Bacillati</taxon>
        <taxon>Actinomycetota</taxon>
        <taxon>Actinomycetes</taxon>
        <taxon>Kitasatosporales</taxon>
        <taxon>Streptomycetaceae</taxon>
        <taxon>Streptomyces</taxon>
    </lineage>
</organism>
<evidence type="ECO:0000313" key="4">
    <source>
        <dbReference type="Proteomes" id="UP000556436"/>
    </source>
</evidence>
<dbReference type="Proteomes" id="UP000556436">
    <property type="component" value="Unassembled WGS sequence"/>
</dbReference>
<evidence type="ECO:0000259" key="2">
    <source>
        <dbReference type="Pfam" id="PF01370"/>
    </source>
</evidence>
<gene>
    <name evidence="3" type="ORF">FHS38_001337</name>
</gene>
<dbReference type="InterPro" id="IPR001509">
    <property type="entry name" value="Epimerase_deHydtase"/>
</dbReference>
<sequence>MRILVLGATGFLGRHAVGQLRALPGARVLDGGRAPGADLHLDLSTADPARLAAALREVAPDAVVNCAGAVDGSAVNLAAVNARGPAVLCEALREAAPAARLVHLGSAAEYGPTDGNRPVAETAPARPVGLYGATKLAGTLAVTASGLDAVVLRLFNLVGPGSPASSLPGRLAAELHRAGPDGSVRTGDLSAHRDYIDARDVAHAVTLAVTAPAPLPPLLNIAGGRARQVREIADGLVRAAGFRGRIEEDGGGSTRSAAVSWQQADITAAAHALRWAPRHTLADSLADLWAETRTRAESLR</sequence>